<evidence type="ECO:0000313" key="2">
    <source>
        <dbReference type="Proteomes" id="UP000628710"/>
    </source>
</evidence>
<proteinExistence type="predicted"/>
<evidence type="ECO:0008006" key="3">
    <source>
        <dbReference type="Google" id="ProtNLM"/>
    </source>
</evidence>
<dbReference type="AlphaFoldDB" id="A0A934N4G6"/>
<reference evidence="1" key="1">
    <citation type="submission" date="2020-12" db="EMBL/GenBank/DDBJ databases">
        <title>Marinomonas arctica sp. nov., a psychrotolerant bacterium isolated from the Arctic.</title>
        <authorList>
            <person name="Zhang Y."/>
        </authorList>
    </citation>
    <scope>NUCLEOTIDE SEQUENCE</scope>
    <source>
        <strain evidence="1">C1424</strain>
    </source>
</reference>
<accession>A0A934N4G6</accession>
<sequence length="189" mass="21773">MRNAFLLAAIGAAMISGCSTTKQQTNAKVEKTENMTSEQLIGEWGCLTTYPAQDLRSFDRMHIKRDGVFTNLSDIYYPIMNDPEHTLFSYSRYLTGSWVLDDNKITYLFLTQGEILHKEFKNSPLWEKVKEEKQEESVRLTDKRLYKILSKPNAQDESITLSIKASTSNMFTYEQILGDKTYDGHCSRI</sequence>
<dbReference type="EMBL" id="JAEMNX010000056">
    <property type="protein sequence ID" value="MBJ7540068.1"/>
    <property type="molecule type" value="Genomic_DNA"/>
</dbReference>
<keyword evidence="2" id="KW-1185">Reference proteome</keyword>
<evidence type="ECO:0000313" key="1">
    <source>
        <dbReference type="EMBL" id="MBJ7540068.1"/>
    </source>
</evidence>
<protein>
    <recommendedName>
        <fullName evidence="3">Lipoprotein</fullName>
    </recommendedName>
</protein>
<gene>
    <name evidence="1" type="ORF">I8J31_20585</name>
</gene>
<comment type="caution">
    <text evidence="1">The sequence shown here is derived from an EMBL/GenBank/DDBJ whole genome shotgun (WGS) entry which is preliminary data.</text>
</comment>
<dbReference type="Proteomes" id="UP000628710">
    <property type="component" value="Unassembled WGS sequence"/>
</dbReference>
<organism evidence="1 2">
    <name type="scientific">Marinomonas transparens</name>
    <dbReference type="NCBI Taxonomy" id="2795388"/>
    <lineage>
        <taxon>Bacteria</taxon>
        <taxon>Pseudomonadati</taxon>
        <taxon>Pseudomonadota</taxon>
        <taxon>Gammaproteobacteria</taxon>
        <taxon>Oceanospirillales</taxon>
        <taxon>Oceanospirillaceae</taxon>
        <taxon>Marinomonas</taxon>
    </lineage>
</organism>
<dbReference type="RefSeq" id="WP_199470460.1">
    <property type="nucleotide sequence ID" value="NZ_JAEMNX010000056.1"/>
</dbReference>
<dbReference type="PROSITE" id="PS51257">
    <property type="entry name" value="PROKAR_LIPOPROTEIN"/>
    <property type="match status" value="1"/>
</dbReference>
<name>A0A934N4G6_9GAMM</name>